<evidence type="ECO:0000256" key="3">
    <source>
        <dbReference type="ARBA" id="ARBA00022553"/>
    </source>
</evidence>
<evidence type="ECO:0000256" key="1">
    <source>
        <dbReference type="ARBA" id="ARBA00004120"/>
    </source>
</evidence>
<dbReference type="GO" id="GO:0042073">
    <property type="term" value="P:intraciliary transport"/>
    <property type="evidence" value="ECO:0007669"/>
    <property type="project" value="InterPro"/>
</dbReference>
<dbReference type="GO" id="GO:0036064">
    <property type="term" value="C:ciliary basal body"/>
    <property type="evidence" value="ECO:0007669"/>
    <property type="project" value="TreeGrafter"/>
</dbReference>
<dbReference type="GO" id="GO:0060271">
    <property type="term" value="P:cilium assembly"/>
    <property type="evidence" value="ECO:0007669"/>
    <property type="project" value="InterPro"/>
</dbReference>
<dbReference type="Gene3D" id="1.10.418.70">
    <property type="entry name" value="Intraflagellar transport protein 81, N-terminal domain"/>
    <property type="match status" value="1"/>
</dbReference>
<dbReference type="GO" id="GO:0007283">
    <property type="term" value="P:spermatogenesis"/>
    <property type="evidence" value="ECO:0007669"/>
    <property type="project" value="UniProtKB-KW"/>
</dbReference>
<gene>
    <name evidence="19" type="primary">Ift81</name>
    <name evidence="19" type="ORF">GTO96_0005648</name>
</gene>
<dbReference type="GO" id="GO:0015631">
    <property type="term" value="F:tubulin binding"/>
    <property type="evidence" value="ECO:0007669"/>
    <property type="project" value="InterPro"/>
</dbReference>
<evidence type="ECO:0000313" key="20">
    <source>
        <dbReference type="Proteomes" id="UP000886611"/>
    </source>
</evidence>
<feature type="region of interest" description="Disordered" evidence="17">
    <location>
        <begin position="429"/>
        <end position="457"/>
    </location>
</feature>
<feature type="compositionally biased region" description="Polar residues" evidence="17">
    <location>
        <begin position="434"/>
        <end position="457"/>
    </location>
</feature>
<reference evidence="19 20" key="1">
    <citation type="journal article" date="2021" name="Cell">
        <title>Tracing the genetic footprints of vertebrate landing in non-teleost ray-finned fishes.</title>
        <authorList>
            <person name="Bi X."/>
            <person name="Wang K."/>
            <person name="Yang L."/>
            <person name="Pan H."/>
            <person name="Jiang H."/>
            <person name="Wei Q."/>
            <person name="Fang M."/>
            <person name="Yu H."/>
            <person name="Zhu C."/>
            <person name="Cai Y."/>
            <person name="He Y."/>
            <person name="Gan X."/>
            <person name="Zeng H."/>
            <person name="Yu D."/>
            <person name="Zhu Y."/>
            <person name="Jiang H."/>
            <person name="Qiu Q."/>
            <person name="Yang H."/>
            <person name="Zhang Y.E."/>
            <person name="Wang W."/>
            <person name="Zhu M."/>
            <person name="He S."/>
            <person name="Zhang G."/>
        </authorList>
    </citation>
    <scope>NUCLEOTIDE SEQUENCE [LARGE SCALE GENOMIC DNA]</scope>
    <source>
        <strain evidence="19">Bchr_013</strain>
    </source>
</reference>
<keyword evidence="5" id="KW-0970">Cilium biogenesis/degradation</keyword>
<organism evidence="19 20">
    <name type="scientific">Polypterus senegalus</name>
    <name type="common">Senegal bichir</name>
    <dbReference type="NCBI Taxonomy" id="55291"/>
    <lineage>
        <taxon>Eukaryota</taxon>
        <taxon>Metazoa</taxon>
        <taxon>Chordata</taxon>
        <taxon>Craniata</taxon>
        <taxon>Vertebrata</taxon>
        <taxon>Euteleostomi</taxon>
        <taxon>Actinopterygii</taxon>
        <taxon>Polypteriformes</taxon>
        <taxon>Polypteridae</taxon>
        <taxon>Polypterus</taxon>
    </lineage>
</organism>
<dbReference type="Gene3D" id="1.10.287.1490">
    <property type="match status" value="1"/>
</dbReference>
<comment type="caution">
    <text evidence="19">The sequence shown here is derived from an EMBL/GenBank/DDBJ whole genome shotgun (WGS) entry which is preliminary data.</text>
</comment>
<evidence type="ECO:0000256" key="16">
    <source>
        <dbReference type="SAM" id="Coils"/>
    </source>
</evidence>
<comment type="subcellular location">
    <subcellularLocation>
        <location evidence="1">Cytoplasm</location>
        <location evidence="1">Cytoskeleton</location>
        <location evidence="1">Cilium basal body</location>
    </subcellularLocation>
</comment>
<comment type="similarity">
    <text evidence="12">Belongs to the IFT81 family.</text>
</comment>
<evidence type="ECO:0000313" key="19">
    <source>
        <dbReference type="EMBL" id="KAG2470892.1"/>
    </source>
</evidence>
<feature type="domain" description="IFT81 calponin homology" evidence="18">
    <location>
        <begin position="215"/>
        <end position="338"/>
    </location>
</feature>
<keyword evidence="9" id="KW-0969">Cilium</keyword>
<dbReference type="EMBL" id="JAATIS010000094">
    <property type="protein sequence ID" value="KAG2470892.1"/>
    <property type="molecule type" value="Genomic_DNA"/>
</dbReference>
<protein>
    <recommendedName>
        <fullName evidence="14">Intraflagellar transport protein 81 homolog</fullName>
    </recommendedName>
    <alternativeName>
        <fullName evidence="15">Carnitine deficiency-associated protein expressed in ventricle 1</fullName>
    </alternativeName>
</protein>
<evidence type="ECO:0000256" key="8">
    <source>
        <dbReference type="ARBA" id="ARBA00023054"/>
    </source>
</evidence>
<evidence type="ECO:0000256" key="14">
    <source>
        <dbReference type="ARBA" id="ARBA00073058"/>
    </source>
</evidence>
<dbReference type="InterPro" id="IPR041146">
    <property type="entry name" value="IFT81_CH"/>
</dbReference>
<evidence type="ECO:0000256" key="12">
    <source>
        <dbReference type="ARBA" id="ARBA00043983"/>
    </source>
</evidence>
<keyword evidence="20" id="KW-1185">Reference proteome</keyword>
<keyword evidence="4" id="KW-0221">Differentiation</keyword>
<dbReference type="PANTHER" id="PTHR15614">
    <property type="entry name" value="INTRAFLAGELLAR TRANSPORT PROTEIN 81 HOMOLOG"/>
    <property type="match status" value="1"/>
</dbReference>
<evidence type="ECO:0000256" key="4">
    <source>
        <dbReference type="ARBA" id="ARBA00022782"/>
    </source>
</evidence>
<keyword evidence="6" id="KW-0744">Spermatogenesis</keyword>
<evidence type="ECO:0000256" key="13">
    <source>
        <dbReference type="ARBA" id="ARBA00055755"/>
    </source>
</evidence>
<evidence type="ECO:0000256" key="17">
    <source>
        <dbReference type="SAM" id="MobiDB-lite"/>
    </source>
</evidence>
<feature type="coiled-coil region" evidence="16">
    <location>
        <begin position="723"/>
        <end position="775"/>
    </location>
</feature>
<sequence length="915" mass="106805">MSCALRTSESVPRRVAVRAADGTILTDDTAVVTRWAGYFEQLFKADPPAKTLDTTRSTVLEADPPISCEPPNLTETQQVVNQLRGERLQGSVVSGVNFSRRVILPMKSVDGLGEHEGAMRSLERGVWRSRYLCKRTKVQVFRALVLPVLQYGCKTWTLSSDLRRRLDSFGTVSIRKILGYRWFDFVLLMESRMRHMTCIVRECQLRLISRVKMSEQIKFIVDQLNKEPFRKNFNLITFDSLEPMQLLQVLNDVLAEIDPKQNINVREEMPDQTAKRMFNVLGVLKYKPPGNPADVSNFRQGLVTGAKPVIHPILYWLLQRMAELKKRAYLARYLVKLEVPAEFLQEDVVIDTYHQYEELVERFKGLHKESEQLKSSGFSTAEIRKDIGTMEEEKDQLVKRVERLKKRVETVSNHQRMLEMARQLRVEKEREESLAQQKQEQKNQLFHTEQRLQRSQQQLKDLRQAAADAKPESLMKRLEEEIKFNSYMVTDKLPKEIDSKKQTLQNLQKVVSEPAMGQSELAELEQKIQELNKQINQLIEKRMMRNDPIDDKLSLFRQQASIIMRKKEAKAEELQEAKEELSRVEKELAQRSSQARDLDGNEIIKDDELKKYVSKLRSKSMVFKKKRQEIAELRAEYGVLQRTEEILKQRLEAMQQQLQSIEAKRGISGYSDTQEELERVSAIKSELDEMKGRTLDDMSEMVKKLNTLISERKSALAPLIKELRPLRQRCQELNQEYEEKKAQYDSCAAGLESNRSKLEQEVRALREENIQEESRYHYIDCMKAVSKDEILTSLYTERCSQCMKLREKQKEVRESHGPNMKQVKMWRDLEQLMECKKQCFMKQNQASIGLQQNNNEIKNEPKQLVSIIQHLKIKKGEDLRNADLLLEKRKSTILDVSAIAQREQQQAMELKNEFN</sequence>
<evidence type="ECO:0000256" key="7">
    <source>
        <dbReference type="ARBA" id="ARBA00022990"/>
    </source>
</evidence>
<evidence type="ECO:0000256" key="11">
    <source>
        <dbReference type="ARBA" id="ARBA00023273"/>
    </source>
</evidence>
<evidence type="ECO:0000256" key="15">
    <source>
        <dbReference type="ARBA" id="ARBA00079903"/>
    </source>
</evidence>
<dbReference type="PANTHER" id="PTHR15614:SF2">
    <property type="entry name" value="INTRAFLAGELLAR TRANSPORT PROTEIN 81 HOMOLOG"/>
    <property type="match status" value="1"/>
</dbReference>
<dbReference type="FunFam" id="1.10.418.70:FF:000001">
    <property type="entry name" value="Intraflagellar transport protein 81 homolog"/>
    <property type="match status" value="1"/>
</dbReference>
<evidence type="ECO:0000259" key="18">
    <source>
        <dbReference type="Pfam" id="PF18383"/>
    </source>
</evidence>
<dbReference type="InterPro" id="IPR043016">
    <property type="entry name" value="IFT81_N_sf"/>
</dbReference>
<dbReference type="InterPro" id="IPR029600">
    <property type="entry name" value="IFT81"/>
</dbReference>
<evidence type="ECO:0000256" key="5">
    <source>
        <dbReference type="ARBA" id="ARBA00022794"/>
    </source>
</evidence>
<keyword evidence="3" id="KW-0597">Phosphoprotein</keyword>
<evidence type="ECO:0000256" key="9">
    <source>
        <dbReference type="ARBA" id="ARBA00023069"/>
    </source>
</evidence>
<dbReference type="AlphaFoldDB" id="A0A8X8BYU5"/>
<dbReference type="GO" id="GO:0030154">
    <property type="term" value="P:cell differentiation"/>
    <property type="evidence" value="ECO:0007669"/>
    <property type="project" value="UniProtKB-KW"/>
</dbReference>
<name>A0A8X8BYU5_POLSE</name>
<keyword evidence="2" id="KW-0963">Cytoplasm</keyword>
<dbReference type="GO" id="GO:0030992">
    <property type="term" value="C:intraciliary transport particle B"/>
    <property type="evidence" value="ECO:0007669"/>
    <property type="project" value="InterPro"/>
</dbReference>
<evidence type="ECO:0000256" key="6">
    <source>
        <dbReference type="ARBA" id="ARBA00022871"/>
    </source>
</evidence>
<feature type="non-terminal residue" evidence="19">
    <location>
        <position position="1"/>
    </location>
</feature>
<keyword evidence="8 16" id="KW-0175">Coiled coil</keyword>
<keyword evidence="11" id="KW-0966">Cell projection</keyword>
<dbReference type="Pfam" id="PF18383">
    <property type="entry name" value="IFT81_CH"/>
    <property type="match status" value="1"/>
</dbReference>
<feature type="non-terminal residue" evidence="19">
    <location>
        <position position="915"/>
    </location>
</feature>
<keyword evidence="10" id="KW-0206">Cytoskeleton</keyword>
<evidence type="ECO:0000256" key="2">
    <source>
        <dbReference type="ARBA" id="ARBA00022490"/>
    </source>
</evidence>
<accession>A0A8X8BYU5</accession>
<feature type="coiled-coil region" evidence="16">
    <location>
        <begin position="623"/>
        <end position="664"/>
    </location>
</feature>
<keyword evidence="7" id="KW-0007">Acetylation</keyword>
<dbReference type="Proteomes" id="UP000886611">
    <property type="component" value="Unassembled WGS sequence"/>
</dbReference>
<evidence type="ECO:0000256" key="10">
    <source>
        <dbReference type="ARBA" id="ARBA00023212"/>
    </source>
</evidence>
<proteinExistence type="inferred from homology"/>
<feature type="coiled-coil region" evidence="16">
    <location>
        <begin position="521"/>
        <end position="594"/>
    </location>
</feature>
<comment type="function">
    <text evidence="13">Component of the intraflagellar transport (IFT) complex B: together with IFT74, forms a tubulin-binding module that specifically mediates transport of tubulin within the cilium. Binds tubulin via its CH (calponin-homology)-like region. Required for ciliogenesis. Required for proper regulation of SHH signaling. Plays an important role during spermatogenesis by modulating the assembly and elongation of the sperm flagella.</text>
</comment>